<accession>A0A918X728</accession>
<evidence type="ECO:0000313" key="3">
    <source>
        <dbReference type="EMBL" id="GHD16103.1"/>
    </source>
</evidence>
<dbReference type="AlphaFoldDB" id="A0A918X728"/>
<gene>
    <name evidence="3" type="ORF">GCM10010334_76810</name>
</gene>
<evidence type="ECO:0000313" key="4">
    <source>
        <dbReference type="Proteomes" id="UP000638353"/>
    </source>
</evidence>
<dbReference type="InterPro" id="IPR036380">
    <property type="entry name" value="Isochorismatase-like_sf"/>
</dbReference>
<keyword evidence="1 3" id="KW-0378">Hydrolase</keyword>
<comment type="caution">
    <text evidence="3">The sequence shown here is derived from an EMBL/GenBank/DDBJ whole genome shotgun (WGS) entry which is preliminary data.</text>
</comment>
<dbReference type="EMBL" id="BMVC01000024">
    <property type="protein sequence ID" value="GHD16103.1"/>
    <property type="molecule type" value="Genomic_DNA"/>
</dbReference>
<dbReference type="InterPro" id="IPR000868">
    <property type="entry name" value="Isochorismatase-like_dom"/>
</dbReference>
<evidence type="ECO:0000259" key="2">
    <source>
        <dbReference type="Pfam" id="PF00857"/>
    </source>
</evidence>
<organism evidence="3 4">
    <name type="scientific">Streptomyces finlayi</name>
    <dbReference type="NCBI Taxonomy" id="67296"/>
    <lineage>
        <taxon>Bacteria</taxon>
        <taxon>Bacillati</taxon>
        <taxon>Actinomycetota</taxon>
        <taxon>Actinomycetes</taxon>
        <taxon>Kitasatosporales</taxon>
        <taxon>Streptomycetaceae</taxon>
        <taxon>Streptomyces</taxon>
    </lineage>
</organism>
<reference evidence="3" key="1">
    <citation type="journal article" date="2014" name="Int. J. Syst. Evol. Microbiol.">
        <title>Complete genome sequence of Corynebacterium casei LMG S-19264T (=DSM 44701T), isolated from a smear-ripened cheese.</title>
        <authorList>
            <consortium name="US DOE Joint Genome Institute (JGI-PGF)"/>
            <person name="Walter F."/>
            <person name="Albersmeier A."/>
            <person name="Kalinowski J."/>
            <person name="Ruckert C."/>
        </authorList>
    </citation>
    <scope>NUCLEOTIDE SEQUENCE</scope>
    <source>
        <strain evidence="3">JCM 4637</strain>
    </source>
</reference>
<dbReference type="Pfam" id="PF00857">
    <property type="entry name" value="Isochorismatase"/>
    <property type="match status" value="1"/>
</dbReference>
<dbReference type="Proteomes" id="UP000638353">
    <property type="component" value="Unassembled WGS sequence"/>
</dbReference>
<dbReference type="Gene3D" id="3.40.50.850">
    <property type="entry name" value="Isochorismatase-like"/>
    <property type="match status" value="1"/>
</dbReference>
<evidence type="ECO:0000256" key="1">
    <source>
        <dbReference type="ARBA" id="ARBA00022801"/>
    </source>
</evidence>
<proteinExistence type="predicted"/>
<dbReference type="CDD" id="cd00431">
    <property type="entry name" value="cysteine_hydrolases"/>
    <property type="match status" value="1"/>
</dbReference>
<dbReference type="InterPro" id="IPR050272">
    <property type="entry name" value="Isochorismatase-like_hydrls"/>
</dbReference>
<feature type="domain" description="Isochorismatase-like" evidence="2">
    <location>
        <begin position="6"/>
        <end position="161"/>
    </location>
</feature>
<dbReference type="RefSeq" id="WP_229898529.1">
    <property type="nucleotide sequence ID" value="NZ_BMVC01000024.1"/>
</dbReference>
<dbReference type="GO" id="GO:0016787">
    <property type="term" value="F:hydrolase activity"/>
    <property type="evidence" value="ECO:0007669"/>
    <property type="project" value="UniProtKB-KW"/>
</dbReference>
<dbReference type="SUPFAM" id="SSF52499">
    <property type="entry name" value="Isochorismatase-like hydrolases"/>
    <property type="match status" value="1"/>
</dbReference>
<protein>
    <submittedName>
        <fullName evidence="3">Hydrolase</fullName>
    </submittedName>
</protein>
<sequence length="186" mass="20049">MAFGTAALIVIDVQQGFINRHTEAVVPAIADLVARWSDAGAPVLFSRFVNAPGSPYERITGWSKLRTAEEQAFVQELRSFTSKAGATIDKGQSSVFTAEAARLFSQSGWTDLVLCGIDTDSCVYDSAISAYHSGYRPWVVTDACASTGGPQYHDAALLMAARNVGSRQLITRQQALEWLGGQEVDT</sequence>
<dbReference type="PANTHER" id="PTHR43540:SF6">
    <property type="entry name" value="ISOCHORISMATASE-LIKE DOMAIN-CONTAINING PROTEIN"/>
    <property type="match status" value="1"/>
</dbReference>
<reference evidence="3" key="2">
    <citation type="submission" date="2020-09" db="EMBL/GenBank/DDBJ databases">
        <authorList>
            <person name="Sun Q."/>
            <person name="Ohkuma M."/>
        </authorList>
    </citation>
    <scope>NUCLEOTIDE SEQUENCE</scope>
    <source>
        <strain evidence="3">JCM 4637</strain>
    </source>
</reference>
<dbReference type="PANTHER" id="PTHR43540">
    <property type="entry name" value="PEROXYUREIDOACRYLATE/UREIDOACRYLATE AMIDOHYDROLASE-RELATED"/>
    <property type="match status" value="1"/>
</dbReference>
<name>A0A918X728_9ACTN</name>